<keyword evidence="3" id="KW-1185">Reference proteome</keyword>
<keyword evidence="1" id="KW-0472">Membrane</keyword>
<accession>S9P1T6</accession>
<sequence length="123" mass="12868">MNEAFVAGGWGMYPTLLAGLGLLGASLRYARRPETRYVPLLVTLGLFTLLAGALGFFSGVIVLLGAYTGPLADQSPRVLFLIGLYEALHNVALALLLTTLSALVASVGALRLAVGPRFLAPRA</sequence>
<name>S9P1T6_CYSF2</name>
<evidence type="ECO:0000256" key="1">
    <source>
        <dbReference type="SAM" id="Phobius"/>
    </source>
</evidence>
<dbReference type="AlphaFoldDB" id="S9P1T6"/>
<dbReference type="OrthoDB" id="5524136at2"/>
<organism evidence="2 3">
    <name type="scientific">Cystobacter fuscus (strain ATCC 25194 / DSM 2262 / NBRC 100088 / M29)</name>
    <dbReference type="NCBI Taxonomy" id="1242864"/>
    <lineage>
        <taxon>Bacteria</taxon>
        <taxon>Pseudomonadati</taxon>
        <taxon>Myxococcota</taxon>
        <taxon>Myxococcia</taxon>
        <taxon>Myxococcales</taxon>
        <taxon>Cystobacterineae</taxon>
        <taxon>Archangiaceae</taxon>
        <taxon>Cystobacter</taxon>
    </lineage>
</organism>
<evidence type="ECO:0000313" key="3">
    <source>
        <dbReference type="Proteomes" id="UP000011682"/>
    </source>
</evidence>
<dbReference type="Proteomes" id="UP000011682">
    <property type="component" value="Unassembled WGS sequence"/>
</dbReference>
<evidence type="ECO:0000313" key="2">
    <source>
        <dbReference type="EMBL" id="EPX56227.1"/>
    </source>
</evidence>
<feature type="transmembrane region" description="Helical" evidence="1">
    <location>
        <begin position="87"/>
        <end position="114"/>
    </location>
</feature>
<proteinExistence type="predicted"/>
<reference evidence="2" key="1">
    <citation type="submission" date="2013-05" db="EMBL/GenBank/DDBJ databases">
        <title>Genome assembly of Cystobacter fuscus DSM 2262.</title>
        <authorList>
            <person name="Sharma G."/>
            <person name="Khatri I."/>
            <person name="Kaur C."/>
            <person name="Mayilraj S."/>
            <person name="Subramanian S."/>
        </authorList>
    </citation>
    <scope>NUCLEOTIDE SEQUENCE [LARGE SCALE GENOMIC DNA]</scope>
    <source>
        <strain evidence="2">DSM 2262</strain>
    </source>
</reference>
<dbReference type="EMBL" id="ANAH02000066">
    <property type="protein sequence ID" value="EPX56227.1"/>
    <property type="molecule type" value="Genomic_DNA"/>
</dbReference>
<keyword evidence="1" id="KW-1133">Transmembrane helix</keyword>
<dbReference type="RefSeq" id="WP_002629838.1">
    <property type="nucleotide sequence ID" value="NZ_ANAH02000066.1"/>
</dbReference>
<comment type="caution">
    <text evidence="2">The sequence shown here is derived from an EMBL/GenBank/DDBJ whole genome shotgun (WGS) entry which is preliminary data.</text>
</comment>
<feature type="transmembrane region" description="Helical" evidence="1">
    <location>
        <begin position="12"/>
        <end position="30"/>
    </location>
</feature>
<protein>
    <submittedName>
        <fullName evidence="2">Uncharacterized protein</fullName>
    </submittedName>
</protein>
<dbReference type="eggNOG" id="ENOG503295Q">
    <property type="taxonomic scope" value="Bacteria"/>
</dbReference>
<gene>
    <name evidence="2" type="ORF">D187_007569</name>
</gene>
<feature type="transmembrane region" description="Helical" evidence="1">
    <location>
        <begin position="37"/>
        <end position="67"/>
    </location>
</feature>
<keyword evidence="1" id="KW-0812">Transmembrane</keyword>